<dbReference type="Pfam" id="PF03050">
    <property type="entry name" value="DDE_Tnp_IS66"/>
    <property type="match status" value="1"/>
</dbReference>
<keyword evidence="6" id="KW-1185">Reference proteome</keyword>
<name>B5K1U5_9RHOB</name>
<dbReference type="HOGENOM" id="CLU_039294_2_0_5"/>
<feature type="compositionally biased region" description="Low complexity" evidence="1">
    <location>
        <begin position="41"/>
        <end position="52"/>
    </location>
</feature>
<dbReference type="KEGG" id="oar:OA238_c43050"/>
<dbReference type="InterPro" id="IPR052344">
    <property type="entry name" value="Transposase-related"/>
</dbReference>
<dbReference type="PANTHER" id="PTHR33678">
    <property type="entry name" value="BLL1576 PROTEIN"/>
    <property type="match status" value="1"/>
</dbReference>
<evidence type="ECO:0000313" key="6">
    <source>
        <dbReference type="Proteomes" id="UP000004688"/>
    </source>
</evidence>
<dbReference type="InterPro" id="IPR004291">
    <property type="entry name" value="Transposase_IS66_central"/>
</dbReference>
<reference evidence="4 6" key="1">
    <citation type="journal article" date="2013" name="PLoS ONE">
        <title>Poles Apart: Arctic and Antarctic Octadecabacter strains Share High Genome Plasticity and a New Type of Xanthorhodopsin.</title>
        <authorList>
            <person name="Vollmers J."/>
            <person name="Voget S."/>
            <person name="Dietrich S."/>
            <person name="Gollnow K."/>
            <person name="Smits M."/>
            <person name="Meyer K."/>
            <person name="Brinkhoff T."/>
            <person name="Simon M."/>
            <person name="Daniel R."/>
        </authorList>
    </citation>
    <scope>NUCLEOTIDE SEQUENCE [LARGE SCALE GENOMIC DNA]</scope>
    <source>
        <strain evidence="4 6">238</strain>
    </source>
</reference>
<proteinExistence type="predicted"/>
<dbReference type="Proteomes" id="UP000004688">
    <property type="component" value="Chromosome"/>
</dbReference>
<dbReference type="eggNOG" id="COG3599">
    <property type="taxonomic scope" value="Bacteria"/>
</dbReference>
<dbReference type="eggNOG" id="COG1943">
    <property type="taxonomic scope" value="Bacteria"/>
</dbReference>
<feature type="region of interest" description="Disordered" evidence="1">
    <location>
        <begin position="35"/>
        <end position="83"/>
    </location>
</feature>
<dbReference type="NCBIfam" id="NF033517">
    <property type="entry name" value="transpos_IS66"/>
    <property type="match status" value="1"/>
</dbReference>
<accession>B5K1U5</accession>
<organism evidence="4 6">
    <name type="scientific">Octadecabacter arcticus 238</name>
    <dbReference type="NCBI Taxonomy" id="391616"/>
    <lineage>
        <taxon>Bacteria</taxon>
        <taxon>Pseudomonadati</taxon>
        <taxon>Pseudomonadota</taxon>
        <taxon>Alphaproteobacteria</taxon>
        <taxon>Rhodobacterales</taxon>
        <taxon>Roseobacteraceae</taxon>
        <taxon>Octadecabacter</taxon>
    </lineage>
</organism>
<sequence>MDQVTSLEQLLATALRRIAELEAALASMAQENADLRRQLAKNSSNSSKPPSSDGLKKPVPRSLRGKSGKKSGGQVGHRGDTLRQTATPDFVERHEAEACGTCQHGLTAGMIKAVERRQVYDIPVPRLEVTEHQAAIYCCGHCRATTTATFPDGVNAHVQYGKRIRAAAVYCNVQQLIPEDRVCQLLRDLFGATSLCAASVTNWVNGTARTLGGVVEHILARLNEGGVRHLDETGLRVDGKLHWLHSISDLAFTHYRISAKRGAVPSFLTGGTIVHDHWKSYYAHMSGVDAHALCGAHHLRELKAIEEIEKEPWACAMSVLLNSANQLKCAAQGRGETELPTSVHHDILTKYMAILTEGLAFHERQDPLARRTGARGRKARRPGHNLLVRLRDYRDDVLRFLTDFTVPFTNNQAERDLRMMKLRMKISGTFRTLEGAQVFADIRSVISTVRKHGGNILETLTLSPQQIIARL</sequence>
<protein>
    <submittedName>
        <fullName evidence="4">Putative IS66 family transposase</fullName>
    </submittedName>
</protein>
<feature type="domain" description="DUF6444" evidence="3">
    <location>
        <begin position="13"/>
        <end position="81"/>
    </location>
</feature>
<gene>
    <name evidence="4" type="ORF">OA238_c27420</name>
    <name evidence="5" type="ORF">OA238_c43050</name>
</gene>
<dbReference type="EMBL" id="CP003742">
    <property type="protein sequence ID" value="AGI72777.1"/>
    <property type="molecule type" value="Genomic_DNA"/>
</dbReference>
<feature type="domain" description="Transposase IS66 central" evidence="2">
    <location>
        <begin position="158"/>
        <end position="437"/>
    </location>
</feature>
<evidence type="ECO:0000313" key="4">
    <source>
        <dbReference type="EMBL" id="AGI72777.1"/>
    </source>
</evidence>
<evidence type="ECO:0000256" key="1">
    <source>
        <dbReference type="SAM" id="MobiDB-lite"/>
    </source>
</evidence>
<dbReference type="InterPro" id="IPR045618">
    <property type="entry name" value="DUF6444"/>
</dbReference>
<dbReference type="Pfam" id="PF20042">
    <property type="entry name" value="DUF6444"/>
    <property type="match status" value="1"/>
</dbReference>
<dbReference type="PANTHER" id="PTHR33678:SF1">
    <property type="entry name" value="BLL1576 PROTEIN"/>
    <property type="match status" value="1"/>
</dbReference>
<dbReference type="OrthoDB" id="7244131at2"/>
<dbReference type="KEGG" id="oar:OA238_c27420"/>
<evidence type="ECO:0000259" key="2">
    <source>
        <dbReference type="Pfam" id="PF03050"/>
    </source>
</evidence>
<dbReference type="AlphaFoldDB" id="B5K1U5"/>
<dbReference type="EMBL" id="CP003742">
    <property type="protein sequence ID" value="AGI74208.1"/>
    <property type="molecule type" value="Genomic_DNA"/>
</dbReference>
<evidence type="ECO:0000313" key="5">
    <source>
        <dbReference type="EMBL" id="AGI74208.1"/>
    </source>
</evidence>
<dbReference type="RefSeq" id="WP_015495834.1">
    <property type="nucleotide sequence ID" value="NC_020908.1"/>
</dbReference>
<evidence type="ECO:0000259" key="3">
    <source>
        <dbReference type="Pfam" id="PF20042"/>
    </source>
</evidence>